<evidence type="ECO:0000259" key="5">
    <source>
        <dbReference type="PROSITE" id="PS50076"/>
    </source>
</evidence>
<evidence type="ECO:0000256" key="3">
    <source>
        <dbReference type="PROSITE-ProRule" id="PRU00339"/>
    </source>
</evidence>
<gene>
    <name evidence="6" type="ORF">PROH_00490</name>
</gene>
<dbReference type="InterPro" id="IPR011990">
    <property type="entry name" value="TPR-like_helical_dom_sf"/>
</dbReference>
<dbReference type="eggNOG" id="COG0484">
    <property type="taxonomic scope" value="Bacteria"/>
</dbReference>
<dbReference type="AlphaFoldDB" id="A0A0M2Q2Y2"/>
<feature type="repeat" description="TPR" evidence="3">
    <location>
        <begin position="236"/>
        <end position="269"/>
    </location>
</feature>
<dbReference type="PANTHER" id="PTHR45188:SF2">
    <property type="entry name" value="DNAJ HOMOLOG SUBFAMILY C MEMBER 7"/>
    <property type="match status" value="1"/>
</dbReference>
<dbReference type="InterPro" id="IPR001623">
    <property type="entry name" value="DnaJ_domain"/>
</dbReference>
<accession>A0A0M2Q2Y2</accession>
<feature type="domain" description="J" evidence="5">
    <location>
        <begin position="17"/>
        <end position="88"/>
    </location>
</feature>
<dbReference type="PROSITE" id="PS50005">
    <property type="entry name" value="TPR"/>
    <property type="match status" value="2"/>
</dbReference>
<evidence type="ECO:0000256" key="4">
    <source>
        <dbReference type="SAM" id="MobiDB-lite"/>
    </source>
</evidence>
<dbReference type="Gene3D" id="1.10.287.110">
    <property type="entry name" value="DnaJ domain"/>
    <property type="match status" value="1"/>
</dbReference>
<feature type="compositionally biased region" description="Polar residues" evidence="4">
    <location>
        <begin position="166"/>
        <end position="178"/>
    </location>
</feature>
<comment type="caution">
    <text evidence="6">The sequence shown here is derived from an EMBL/GenBank/DDBJ whole genome shotgun (WGS) entry which is preliminary data.</text>
</comment>
<feature type="compositionally biased region" description="Gly residues" evidence="4">
    <location>
        <begin position="309"/>
        <end position="323"/>
    </location>
</feature>
<dbReference type="Proteomes" id="UP000034681">
    <property type="component" value="Unassembled WGS sequence"/>
</dbReference>
<evidence type="ECO:0000256" key="1">
    <source>
        <dbReference type="ARBA" id="ARBA00022737"/>
    </source>
</evidence>
<feature type="compositionally biased region" description="Low complexity" evidence="4">
    <location>
        <begin position="179"/>
        <end position="201"/>
    </location>
</feature>
<evidence type="ECO:0000313" key="7">
    <source>
        <dbReference type="Proteomes" id="UP000034681"/>
    </source>
</evidence>
<dbReference type="SUPFAM" id="SSF48452">
    <property type="entry name" value="TPR-like"/>
    <property type="match status" value="1"/>
</dbReference>
<keyword evidence="2 3" id="KW-0802">TPR repeat</keyword>
<dbReference type="InterPro" id="IPR019734">
    <property type="entry name" value="TPR_rpt"/>
</dbReference>
<dbReference type="STRING" id="317619.GCA_000332315_03252"/>
<proteinExistence type="predicted"/>
<evidence type="ECO:0000313" key="6">
    <source>
        <dbReference type="EMBL" id="KKJ00957.1"/>
    </source>
</evidence>
<evidence type="ECO:0000256" key="2">
    <source>
        <dbReference type="ARBA" id="ARBA00022803"/>
    </source>
</evidence>
<dbReference type="Pfam" id="PF00226">
    <property type="entry name" value="DnaJ"/>
    <property type="match status" value="1"/>
</dbReference>
<reference evidence="6" key="1">
    <citation type="submission" date="2012-04" db="EMBL/GenBank/DDBJ databases">
        <authorList>
            <person name="Borisov I.G."/>
            <person name="Ivanikova N.V."/>
            <person name="Pinevich A.V."/>
        </authorList>
    </citation>
    <scope>NUCLEOTIDE SEQUENCE</scope>
    <source>
        <strain evidence="6">CALU 1027</strain>
    </source>
</reference>
<name>A0A0M2Q2Y2_PROHO</name>
<dbReference type="SMART" id="SM00271">
    <property type="entry name" value="DnaJ"/>
    <property type="match status" value="1"/>
</dbReference>
<keyword evidence="7" id="KW-1185">Reference proteome</keyword>
<dbReference type="Pfam" id="PF13181">
    <property type="entry name" value="TPR_8"/>
    <property type="match status" value="1"/>
</dbReference>
<dbReference type="SMART" id="SM00028">
    <property type="entry name" value="TPR"/>
    <property type="match status" value="2"/>
</dbReference>
<feature type="region of interest" description="Disordered" evidence="4">
    <location>
        <begin position="166"/>
        <end position="201"/>
    </location>
</feature>
<sequence>MSFQVTQGLFSLDNFNDCHAILGVAVTADTNTIRKRYLKIARRLHPDSFIGQDQSYKKLATQLFSKLVGPAYNTLCQERDRKEYLLLIQLKGKQAIQQQVSLATLGDIAPTLAQAANLDAAYEQALASLVPVQYEVLTQSLDIIGQLSELNLTYLMLSQGGSRSIPTVPTASATTGNDPSNSTTTSPAAPTETAPSKTASSLDSYLRRAQDYIAQKDFRSATLDLRDALRVDPNDSRCHALMGTLYLEQKNLPMARVSIKRALELDPSNGIALKAKQRLEKLGQTVDVGGSTKRGSSSSTRRSDSKSDQGGGFLGGLFGGKKK</sequence>
<dbReference type="CDD" id="cd06257">
    <property type="entry name" value="DnaJ"/>
    <property type="match status" value="1"/>
</dbReference>
<protein>
    <recommendedName>
        <fullName evidence="5">J domain-containing protein</fullName>
    </recommendedName>
</protein>
<dbReference type="InterPro" id="IPR036869">
    <property type="entry name" value="J_dom_sf"/>
</dbReference>
<dbReference type="RefSeq" id="WP_017713483.1">
    <property type="nucleotide sequence ID" value="NZ_KB235941.1"/>
</dbReference>
<dbReference type="Gene3D" id="1.25.40.10">
    <property type="entry name" value="Tetratricopeptide repeat domain"/>
    <property type="match status" value="1"/>
</dbReference>
<dbReference type="EMBL" id="AJTX02000002">
    <property type="protein sequence ID" value="KKJ00957.1"/>
    <property type="molecule type" value="Genomic_DNA"/>
</dbReference>
<dbReference type="PANTHER" id="PTHR45188">
    <property type="entry name" value="DNAJ PROTEIN P58IPK HOMOLOG"/>
    <property type="match status" value="1"/>
</dbReference>
<keyword evidence="1" id="KW-0677">Repeat</keyword>
<dbReference type="SUPFAM" id="SSF46565">
    <property type="entry name" value="Chaperone J-domain"/>
    <property type="match status" value="1"/>
</dbReference>
<dbReference type="PROSITE" id="PS50076">
    <property type="entry name" value="DNAJ_2"/>
    <property type="match status" value="1"/>
</dbReference>
<feature type="compositionally biased region" description="Low complexity" evidence="4">
    <location>
        <begin position="289"/>
        <end position="300"/>
    </location>
</feature>
<feature type="region of interest" description="Disordered" evidence="4">
    <location>
        <begin position="282"/>
        <end position="323"/>
    </location>
</feature>
<dbReference type="OrthoDB" id="494812at2"/>
<feature type="repeat" description="TPR" evidence="3">
    <location>
        <begin position="202"/>
        <end position="235"/>
    </location>
</feature>
<organism evidence="6 7">
    <name type="scientific">Prochlorothrix hollandica PCC 9006 = CALU 1027</name>
    <dbReference type="NCBI Taxonomy" id="317619"/>
    <lineage>
        <taxon>Bacteria</taxon>
        <taxon>Bacillati</taxon>
        <taxon>Cyanobacteriota</taxon>
        <taxon>Cyanophyceae</taxon>
        <taxon>Prochlorotrichales</taxon>
        <taxon>Prochlorotrichaceae</taxon>
        <taxon>Prochlorothrix</taxon>
    </lineage>
</organism>